<dbReference type="InterPro" id="IPR022278">
    <property type="entry name" value="Pser_aminoTfrase"/>
</dbReference>
<proteinExistence type="predicted"/>
<dbReference type="InterPro" id="IPR015421">
    <property type="entry name" value="PyrdxlP-dep_Trfase_major"/>
</dbReference>
<comment type="catalytic activity">
    <reaction evidence="5">
        <text>O-phospho-L-serine + 2-oxoglutarate = 3-phosphooxypyruvate + L-glutamate</text>
        <dbReference type="Rhea" id="RHEA:14329"/>
        <dbReference type="ChEBI" id="CHEBI:16810"/>
        <dbReference type="ChEBI" id="CHEBI:18110"/>
        <dbReference type="ChEBI" id="CHEBI:29985"/>
        <dbReference type="ChEBI" id="CHEBI:57524"/>
        <dbReference type="EC" id="2.6.1.52"/>
    </reaction>
</comment>
<evidence type="ECO:0000256" key="5">
    <source>
        <dbReference type="ARBA" id="ARBA00049007"/>
    </source>
</evidence>
<comment type="cofactor">
    <cofactor evidence="1">
        <name>pyridoxal 5'-phosphate</name>
        <dbReference type="ChEBI" id="CHEBI:597326"/>
    </cofactor>
</comment>
<comment type="pathway">
    <text evidence="4">Amino-acid biosynthesis.</text>
</comment>
<name>A0A383BMB3_9ZZZZ</name>
<dbReference type="GO" id="GO:0006564">
    <property type="term" value="P:L-serine biosynthetic process"/>
    <property type="evidence" value="ECO:0007669"/>
    <property type="project" value="InterPro"/>
</dbReference>
<evidence type="ECO:0000256" key="2">
    <source>
        <dbReference type="ARBA" id="ARBA00022679"/>
    </source>
</evidence>
<evidence type="ECO:0000256" key="4">
    <source>
        <dbReference type="ARBA" id="ARBA00029440"/>
    </source>
</evidence>
<dbReference type="SUPFAM" id="SSF53383">
    <property type="entry name" value="PLP-dependent transferases"/>
    <property type="match status" value="1"/>
</dbReference>
<dbReference type="GO" id="GO:0004648">
    <property type="term" value="F:O-phospho-L-serine:2-oxoglutarate aminotransferase activity"/>
    <property type="evidence" value="ECO:0007669"/>
    <property type="project" value="UniProtKB-EC"/>
</dbReference>
<dbReference type="PANTHER" id="PTHR43247:SF1">
    <property type="entry name" value="PHOSPHOSERINE AMINOTRANSFERASE"/>
    <property type="match status" value="1"/>
</dbReference>
<evidence type="ECO:0000313" key="7">
    <source>
        <dbReference type="EMBL" id="SVE20981.1"/>
    </source>
</evidence>
<reference evidence="7" key="1">
    <citation type="submission" date="2018-05" db="EMBL/GenBank/DDBJ databases">
        <authorList>
            <person name="Lanie J.A."/>
            <person name="Ng W.-L."/>
            <person name="Kazmierczak K.M."/>
            <person name="Andrzejewski T.M."/>
            <person name="Davidsen T.M."/>
            <person name="Wayne K.J."/>
            <person name="Tettelin H."/>
            <person name="Glass J.I."/>
            <person name="Rusch D."/>
            <person name="Podicherti R."/>
            <person name="Tsui H.-C.T."/>
            <person name="Winkler M.E."/>
        </authorList>
    </citation>
    <scope>NUCLEOTIDE SEQUENCE</scope>
</reference>
<dbReference type="PANTHER" id="PTHR43247">
    <property type="entry name" value="PHOSPHOSERINE AMINOTRANSFERASE"/>
    <property type="match status" value="1"/>
</dbReference>
<organism evidence="7">
    <name type="scientific">marine metagenome</name>
    <dbReference type="NCBI Taxonomy" id="408172"/>
    <lineage>
        <taxon>unclassified sequences</taxon>
        <taxon>metagenomes</taxon>
        <taxon>ecological metagenomes</taxon>
    </lineage>
</organism>
<dbReference type="InterPro" id="IPR015424">
    <property type="entry name" value="PyrdxlP-dep_Trfase"/>
</dbReference>
<dbReference type="Pfam" id="PF00266">
    <property type="entry name" value="Aminotran_5"/>
    <property type="match status" value="1"/>
</dbReference>
<dbReference type="InterPro" id="IPR000192">
    <property type="entry name" value="Aminotrans_V_dom"/>
</dbReference>
<protein>
    <recommendedName>
        <fullName evidence="6">Aminotransferase class V domain-containing protein</fullName>
    </recommendedName>
</protein>
<evidence type="ECO:0000256" key="1">
    <source>
        <dbReference type="ARBA" id="ARBA00001933"/>
    </source>
</evidence>
<dbReference type="AlphaFoldDB" id="A0A383BMB3"/>
<dbReference type="EMBL" id="UINC01201583">
    <property type="protein sequence ID" value="SVE20981.1"/>
    <property type="molecule type" value="Genomic_DNA"/>
</dbReference>
<feature type="non-terminal residue" evidence="7">
    <location>
        <position position="227"/>
    </location>
</feature>
<accession>A0A383BMB3</accession>
<dbReference type="GO" id="GO:0005737">
    <property type="term" value="C:cytoplasm"/>
    <property type="evidence" value="ECO:0007669"/>
    <property type="project" value="TreeGrafter"/>
</dbReference>
<evidence type="ECO:0000259" key="6">
    <source>
        <dbReference type="Pfam" id="PF00266"/>
    </source>
</evidence>
<sequence length="227" mass="25436">MTQRVYNFGAGPAMIPIEVMDEVQDEFLNYRNHGASIIEISHRAPPFLEILEETDEVFRRLTSLGDTHTILFMHGGAQMQFSAIPLNLMNLKPTRRATYLITGKWGILAEEEGRKYGQTHIAMNGRDVSFRSIPEWEPGELDPNNSNVHLTSNNTLYGTQWHEFPETADVPLVADATSDILSRVIDYSRFGVLYAGLQKNLGPSGLALVLVRKDLLGQSLPETPKLL</sequence>
<gene>
    <name evidence="7" type="ORF">METZ01_LOCUS473835</name>
</gene>
<feature type="domain" description="Aminotransferase class V" evidence="6">
    <location>
        <begin position="5"/>
        <end position="219"/>
    </location>
</feature>
<dbReference type="GO" id="GO:0030170">
    <property type="term" value="F:pyridoxal phosphate binding"/>
    <property type="evidence" value="ECO:0007669"/>
    <property type="project" value="TreeGrafter"/>
</dbReference>
<feature type="non-terminal residue" evidence="7">
    <location>
        <position position="1"/>
    </location>
</feature>
<keyword evidence="3" id="KW-0663">Pyridoxal phosphate</keyword>
<keyword evidence="2" id="KW-0808">Transferase</keyword>
<evidence type="ECO:0000256" key="3">
    <source>
        <dbReference type="ARBA" id="ARBA00022898"/>
    </source>
</evidence>
<dbReference type="Gene3D" id="3.40.640.10">
    <property type="entry name" value="Type I PLP-dependent aspartate aminotransferase-like (Major domain)"/>
    <property type="match status" value="1"/>
</dbReference>